<gene>
    <name evidence="2" type="ORF">AOB46_17090</name>
</gene>
<evidence type="ECO:0000256" key="1">
    <source>
        <dbReference type="SAM" id="MobiDB-lite"/>
    </source>
</evidence>
<name>A0A0N0ZSZ1_CHRID</name>
<dbReference type="PATRIC" id="fig|253.9.peg.1358"/>
<organism evidence="2 3">
    <name type="scientific">Chryseobacterium indologenes</name>
    <name type="common">Flavobacterium indologenes</name>
    <dbReference type="NCBI Taxonomy" id="253"/>
    <lineage>
        <taxon>Bacteria</taxon>
        <taxon>Pseudomonadati</taxon>
        <taxon>Bacteroidota</taxon>
        <taxon>Flavobacteriia</taxon>
        <taxon>Flavobacteriales</taxon>
        <taxon>Weeksellaceae</taxon>
        <taxon>Chryseobacterium group</taxon>
        <taxon>Chryseobacterium</taxon>
    </lineage>
</organism>
<comment type="caution">
    <text evidence="2">The sequence shown here is derived from an EMBL/GenBank/DDBJ whole genome shotgun (WGS) entry which is preliminary data.</text>
</comment>
<reference evidence="3" key="2">
    <citation type="submission" date="2015-09" db="EMBL/GenBank/DDBJ databases">
        <title>Draft genome sequence of a multidrug-resistant Chryseobacterium indologenes isolate from Malaysia.</title>
        <authorList>
            <person name="Yu C.Y."/>
            <person name="Ang G.Y."/>
            <person name="Chan K.-G."/>
        </authorList>
    </citation>
    <scope>NUCLEOTIDE SEQUENCE [LARGE SCALE GENOMIC DNA]</scope>
    <source>
        <strain evidence="3">CI_885</strain>
    </source>
</reference>
<evidence type="ECO:0000313" key="2">
    <source>
        <dbReference type="EMBL" id="KPE49906.1"/>
    </source>
</evidence>
<dbReference type="AlphaFoldDB" id="A0A0N0ZSZ1"/>
<dbReference type="EMBL" id="LJOD01000013">
    <property type="protein sequence ID" value="KPE49906.1"/>
    <property type="molecule type" value="Genomic_DNA"/>
</dbReference>
<protein>
    <submittedName>
        <fullName evidence="2">Uncharacterized protein</fullName>
    </submittedName>
</protein>
<feature type="compositionally biased region" description="Low complexity" evidence="1">
    <location>
        <begin position="23"/>
        <end position="41"/>
    </location>
</feature>
<sequence length="59" mass="6479">MRKTCGRAIFQIFKNVKKKVNQSGLSSGKSGYGKSKSVSGGFISLPEEHLYNFHSKTKG</sequence>
<feature type="region of interest" description="Disordered" evidence="1">
    <location>
        <begin position="22"/>
        <end position="41"/>
    </location>
</feature>
<dbReference type="Proteomes" id="UP000037953">
    <property type="component" value="Unassembled WGS sequence"/>
</dbReference>
<reference evidence="2 3" key="1">
    <citation type="journal article" date="2015" name="Genom Data">
        <title>Draft genome sequence of a multidrug-resistant Chryseobacterium indologenes isolate from Malaysia.</title>
        <authorList>
            <person name="Yu C.Y."/>
            <person name="Ang G.Y."/>
            <person name="Cheng H.J."/>
            <person name="Cheong Y.M."/>
            <person name="Yin W.F."/>
            <person name="Chan K.G."/>
        </authorList>
    </citation>
    <scope>NUCLEOTIDE SEQUENCE [LARGE SCALE GENOMIC DNA]</scope>
    <source>
        <strain evidence="2 3">CI_885</strain>
    </source>
</reference>
<accession>A0A0N0ZSZ1</accession>
<evidence type="ECO:0000313" key="3">
    <source>
        <dbReference type="Proteomes" id="UP000037953"/>
    </source>
</evidence>
<proteinExistence type="predicted"/>